<reference evidence="1 2" key="2">
    <citation type="submission" date="2007-09" db="EMBL/GenBank/DDBJ databases">
        <authorList>
            <person name="Fulton L."/>
            <person name="Clifton S."/>
            <person name="Fulton B."/>
            <person name="Xu J."/>
            <person name="Minx P."/>
            <person name="Pepin K.H."/>
            <person name="Johnson M."/>
            <person name="Thiruvilangam P."/>
            <person name="Bhonagiri V."/>
            <person name="Nash W.E."/>
            <person name="Mardis E.R."/>
            <person name="Wilson R.K."/>
        </authorList>
    </citation>
    <scope>NUCLEOTIDE SEQUENCE [LARGE SCALE GENOMIC DNA]</scope>
    <source>
        <strain evidence="1 2">M21/2</strain>
    </source>
</reference>
<name>A8SG67_9FIRM</name>
<reference evidence="1 2" key="1">
    <citation type="submission" date="2007-09" db="EMBL/GenBank/DDBJ databases">
        <title>Draft genome sequence of Faecalibacterium prausnitzii M21/2.</title>
        <authorList>
            <person name="Sudarsanam P."/>
            <person name="Ley R."/>
            <person name="Guruge J."/>
            <person name="Turnbaugh P.J."/>
            <person name="Mahowald M."/>
            <person name="Liep D."/>
            <person name="Gordon J."/>
        </authorList>
    </citation>
    <scope>NUCLEOTIDE SEQUENCE [LARGE SCALE GENOMIC DNA]</scope>
    <source>
        <strain evidence="1 2">M21/2</strain>
    </source>
</reference>
<evidence type="ECO:0000313" key="1">
    <source>
        <dbReference type="EMBL" id="EDP20177.1"/>
    </source>
</evidence>
<comment type="caution">
    <text evidence="1">The sequence shown here is derived from an EMBL/GenBank/DDBJ whole genome shotgun (WGS) entry which is preliminary data.</text>
</comment>
<dbReference type="Proteomes" id="UP000005945">
    <property type="component" value="Unassembled WGS sequence"/>
</dbReference>
<dbReference type="EMBL" id="ABED02000029">
    <property type="protein sequence ID" value="EDP20177.1"/>
    <property type="molecule type" value="Genomic_DNA"/>
</dbReference>
<dbReference type="AlphaFoldDB" id="A8SG67"/>
<accession>A8SG67</accession>
<proteinExistence type="predicted"/>
<protein>
    <submittedName>
        <fullName evidence="1">Uncharacterized protein</fullName>
    </submittedName>
</protein>
<evidence type="ECO:0000313" key="2">
    <source>
        <dbReference type="Proteomes" id="UP000005945"/>
    </source>
</evidence>
<organism evidence="1 2">
    <name type="scientific">Faecalibacterium prausnitzii M21/2</name>
    <dbReference type="NCBI Taxonomy" id="411485"/>
    <lineage>
        <taxon>Bacteria</taxon>
        <taxon>Bacillati</taxon>
        <taxon>Bacillota</taxon>
        <taxon>Clostridia</taxon>
        <taxon>Eubacteriales</taxon>
        <taxon>Oscillospiraceae</taxon>
        <taxon>Faecalibacterium</taxon>
    </lineage>
</organism>
<gene>
    <name evidence="1" type="ORF">FAEPRAM212_02964</name>
</gene>
<sequence>MRGLFFLHLFPDCGMLSIIKREPAQSGLRVGCIALTCDLIWIMPT</sequence>
<dbReference type="HOGENOM" id="CLU_3200064_0_0_9"/>